<dbReference type="GeneID" id="97673431"/>
<feature type="transmembrane region" description="Helical" evidence="5">
    <location>
        <begin position="121"/>
        <end position="142"/>
    </location>
</feature>
<organism evidence="8 9">
    <name type="scientific">Roseibium album</name>
    <dbReference type="NCBI Taxonomy" id="311410"/>
    <lineage>
        <taxon>Bacteria</taxon>
        <taxon>Pseudomonadati</taxon>
        <taxon>Pseudomonadota</taxon>
        <taxon>Alphaproteobacteria</taxon>
        <taxon>Hyphomicrobiales</taxon>
        <taxon>Stappiaceae</taxon>
        <taxon>Roseibium</taxon>
    </lineage>
</organism>
<dbReference type="PROSITE" id="PS00888">
    <property type="entry name" value="CNMP_BINDING_1"/>
    <property type="match status" value="1"/>
</dbReference>
<dbReference type="GO" id="GO:0016020">
    <property type="term" value="C:membrane"/>
    <property type="evidence" value="ECO:0007669"/>
    <property type="project" value="UniProtKB-SubCell"/>
</dbReference>
<sequence length="749" mass="80607">MDDHAHAEAFAEETSSPSVAGAHWLTDLLAILSAGLICGVLTAMFAISAAALLFASVLSAHITLAIGICLLGTIVLSVVIALFSSCPGMLSVTQEVTVVTLAVIAASIHGTMFAAHSEAEILATIIVMIGLATTVTGAALLAMGVFRLGRLIRFIPYPVLAGFLAGMGWLIVSGAMAVILGTPLSAQTLPTLFETANLIKWLPAVAFALVVDLAARRSGSPMVLPLAIAAFLVVFHVAVWMLGLPMAELQGQGWFFAPAQGGSITLPFHGNPLAQADWTAIWSELPKISALLAISGAALLFASSGIELSVRRDVDLDRELRAAGLANVLAGAGGGAAGFQGLGLTILAHHLGASYRITGLLVAAVCIAILLYGATLLSFIPIPLFGGLLLWIGGGLLYQWLIGIYAKISRREYLIVLLIVALIINVGLLEGVLVGVFAAAALFVLEYARVEVVKYAISGETCQSRVEHHPDDQAYLRKNGSKIQVLRLQGFIFFGSGQQVYHRARRCFETSDVRFLVLDCRDVTGFDSSAIQSLTRICGMVREKDGRLIVSGLKPALSQRLNRLNLGGMHASAVLHFDETDQAVAWCEDCLLHEWKNRPCTQHTQRFADRLAHDLDDPHAFGAMRPYLEKITYKTQNRIINQGEGGTDIYFIESGFVRVQLETRNEQPVHLRTLGPGTTVGEMSFFLQRARTASAIAETDAVLWRLSHHDLLQIARSQPELAHALNSHFIRTIAERLDQSNALVRSLID</sequence>
<dbReference type="SUPFAM" id="SSF51206">
    <property type="entry name" value="cAMP-binding domain-like"/>
    <property type="match status" value="1"/>
</dbReference>
<feature type="domain" description="Cyclic nucleotide-binding" evidence="6">
    <location>
        <begin position="628"/>
        <end position="732"/>
    </location>
</feature>
<protein>
    <submittedName>
        <fullName evidence="8">Bicarbonate transporter BicA</fullName>
    </submittedName>
</protein>
<dbReference type="CDD" id="cd07042">
    <property type="entry name" value="STAS_SulP_like_sulfate_transporter"/>
    <property type="match status" value="1"/>
</dbReference>
<proteinExistence type="predicted"/>
<feature type="transmembrane region" description="Helical" evidence="5">
    <location>
        <begin position="322"/>
        <end position="347"/>
    </location>
</feature>
<dbReference type="InterPro" id="IPR018490">
    <property type="entry name" value="cNMP-bd_dom_sf"/>
</dbReference>
<keyword evidence="3 5" id="KW-1133">Transmembrane helix</keyword>
<dbReference type="PANTHER" id="PTHR43310">
    <property type="entry name" value="SULFATE TRANSPORTER YBAR-RELATED"/>
    <property type="match status" value="1"/>
</dbReference>
<dbReference type="InterPro" id="IPR000595">
    <property type="entry name" value="cNMP-bd_dom"/>
</dbReference>
<feature type="transmembrane region" description="Helical" evidence="5">
    <location>
        <begin position="379"/>
        <end position="401"/>
    </location>
</feature>
<dbReference type="STRING" id="311410.LA5095_06225"/>
<dbReference type="OrthoDB" id="9769739at2"/>
<dbReference type="InterPro" id="IPR002645">
    <property type="entry name" value="STAS_dom"/>
</dbReference>
<feature type="domain" description="STAS" evidence="7">
    <location>
        <begin position="485"/>
        <end position="587"/>
    </location>
</feature>
<dbReference type="PANTHER" id="PTHR43310:SF1">
    <property type="entry name" value="SULFATE TRANSPORTER YBAR-RELATED"/>
    <property type="match status" value="1"/>
</dbReference>
<dbReference type="PROSITE" id="PS50042">
    <property type="entry name" value="CNMP_BINDING_3"/>
    <property type="match status" value="1"/>
</dbReference>
<feature type="transmembrane region" description="Helical" evidence="5">
    <location>
        <begin position="96"/>
        <end position="115"/>
    </location>
</feature>
<evidence type="ECO:0000313" key="9">
    <source>
        <dbReference type="Proteomes" id="UP000049983"/>
    </source>
</evidence>
<keyword evidence="9" id="KW-1185">Reference proteome</keyword>
<dbReference type="Proteomes" id="UP000049983">
    <property type="component" value="Unassembled WGS sequence"/>
</dbReference>
<dbReference type="Pfam" id="PF00916">
    <property type="entry name" value="Sulfate_transp"/>
    <property type="match status" value="1"/>
</dbReference>
<name>A0A0M6ZMK2_9HYPH</name>
<dbReference type="EMBL" id="CXWC01000019">
    <property type="protein sequence ID" value="CTQ79462.1"/>
    <property type="molecule type" value="Genomic_DNA"/>
</dbReference>
<evidence type="ECO:0000259" key="6">
    <source>
        <dbReference type="PROSITE" id="PS50042"/>
    </source>
</evidence>
<accession>A0A0M6ZMK2</accession>
<feature type="transmembrane region" description="Helical" evidence="5">
    <location>
        <begin position="154"/>
        <end position="178"/>
    </location>
</feature>
<dbReference type="Gene3D" id="2.60.120.10">
    <property type="entry name" value="Jelly Rolls"/>
    <property type="match status" value="1"/>
</dbReference>
<evidence type="ECO:0000256" key="5">
    <source>
        <dbReference type="SAM" id="Phobius"/>
    </source>
</evidence>
<feature type="transmembrane region" description="Helical" evidence="5">
    <location>
        <begin position="222"/>
        <end position="242"/>
    </location>
</feature>
<evidence type="ECO:0000256" key="2">
    <source>
        <dbReference type="ARBA" id="ARBA00022692"/>
    </source>
</evidence>
<evidence type="ECO:0000256" key="1">
    <source>
        <dbReference type="ARBA" id="ARBA00004141"/>
    </source>
</evidence>
<dbReference type="InterPro" id="IPR036513">
    <property type="entry name" value="STAS_dom_sf"/>
</dbReference>
<dbReference type="InterPro" id="IPR011547">
    <property type="entry name" value="SLC26A/SulP_dom"/>
</dbReference>
<dbReference type="InterPro" id="IPR014710">
    <property type="entry name" value="RmlC-like_jellyroll"/>
</dbReference>
<dbReference type="Gene3D" id="3.30.750.24">
    <property type="entry name" value="STAS domain"/>
    <property type="match status" value="1"/>
</dbReference>
<evidence type="ECO:0000313" key="8">
    <source>
        <dbReference type="EMBL" id="CTQ79462.1"/>
    </source>
</evidence>
<dbReference type="PROSITE" id="PS50801">
    <property type="entry name" value="STAS"/>
    <property type="match status" value="1"/>
</dbReference>
<dbReference type="RefSeq" id="WP_055391854.1">
    <property type="nucleotide sequence ID" value="NZ_CXWA01000019.1"/>
</dbReference>
<dbReference type="AlphaFoldDB" id="A0A0M6ZMK2"/>
<feature type="transmembrane region" description="Helical" evidence="5">
    <location>
        <begin position="28"/>
        <end position="54"/>
    </location>
</feature>
<evidence type="ECO:0000256" key="4">
    <source>
        <dbReference type="ARBA" id="ARBA00023136"/>
    </source>
</evidence>
<dbReference type="InterPro" id="IPR018488">
    <property type="entry name" value="cNMP-bd_CS"/>
</dbReference>
<dbReference type="Pfam" id="PF01740">
    <property type="entry name" value="STAS"/>
    <property type="match status" value="1"/>
</dbReference>
<feature type="transmembrane region" description="Helical" evidence="5">
    <location>
        <begin position="60"/>
        <end position="84"/>
    </location>
</feature>
<evidence type="ECO:0000256" key="3">
    <source>
        <dbReference type="ARBA" id="ARBA00022989"/>
    </source>
</evidence>
<dbReference type="Pfam" id="PF00027">
    <property type="entry name" value="cNMP_binding"/>
    <property type="match status" value="1"/>
</dbReference>
<dbReference type="SMART" id="SM00100">
    <property type="entry name" value="cNMP"/>
    <property type="match status" value="1"/>
</dbReference>
<comment type="subcellular location">
    <subcellularLocation>
        <location evidence="1">Membrane</location>
        <topology evidence="1">Multi-pass membrane protein</topology>
    </subcellularLocation>
</comment>
<dbReference type="SUPFAM" id="SSF52091">
    <property type="entry name" value="SpoIIaa-like"/>
    <property type="match status" value="1"/>
</dbReference>
<dbReference type="InterPro" id="IPR052706">
    <property type="entry name" value="Membrane-Transporter-like"/>
</dbReference>
<reference evidence="9" key="1">
    <citation type="submission" date="2015-07" db="EMBL/GenBank/DDBJ databases">
        <authorList>
            <person name="Rodrigo-Torres Lidia"/>
            <person name="Arahal R.David."/>
        </authorList>
    </citation>
    <scope>NUCLEOTIDE SEQUENCE [LARGE SCALE GENOMIC DNA]</scope>
    <source>
        <strain evidence="9">CECT 5096</strain>
    </source>
</reference>
<keyword evidence="2 5" id="KW-0812">Transmembrane</keyword>
<keyword evidence="4 5" id="KW-0472">Membrane</keyword>
<feature type="transmembrane region" description="Helical" evidence="5">
    <location>
        <begin position="353"/>
        <end position="372"/>
    </location>
</feature>
<gene>
    <name evidence="8" type="primary">bicA_2</name>
    <name evidence="8" type="ORF">LA5096_06206</name>
</gene>
<feature type="transmembrane region" description="Helical" evidence="5">
    <location>
        <begin position="413"/>
        <end position="445"/>
    </location>
</feature>
<feature type="transmembrane region" description="Helical" evidence="5">
    <location>
        <begin position="288"/>
        <end position="310"/>
    </location>
</feature>
<dbReference type="CDD" id="cd00038">
    <property type="entry name" value="CAP_ED"/>
    <property type="match status" value="1"/>
</dbReference>
<evidence type="ECO:0000259" key="7">
    <source>
        <dbReference type="PROSITE" id="PS50801"/>
    </source>
</evidence>